<evidence type="ECO:0000256" key="7">
    <source>
        <dbReference type="HAMAP-Rule" id="MF_00768"/>
    </source>
</evidence>
<keyword evidence="3 7" id="KW-0805">Transcription regulation</keyword>
<keyword evidence="2 7" id="KW-0678">Repressor</keyword>
<keyword evidence="5 7" id="KW-0804">Transcription</keyword>
<dbReference type="NCBIfam" id="NF001978">
    <property type="entry name" value="PRK00767.1"/>
    <property type="match status" value="1"/>
</dbReference>
<dbReference type="InterPro" id="IPR017757">
    <property type="entry name" value="Tscrpt_rep_BetI"/>
</dbReference>
<dbReference type="GO" id="GO:0003700">
    <property type="term" value="F:DNA-binding transcription factor activity"/>
    <property type="evidence" value="ECO:0007669"/>
    <property type="project" value="UniProtKB-UniRule"/>
</dbReference>
<dbReference type="PANTHER" id="PTHR30055:SF234">
    <property type="entry name" value="HTH-TYPE TRANSCRIPTIONAL REGULATOR BETI"/>
    <property type="match status" value="1"/>
</dbReference>
<dbReference type="RefSeq" id="WP_175127707.1">
    <property type="nucleotide sequence ID" value="NZ_CADILD010000001.1"/>
</dbReference>
<dbReference type="Pfam" id="PF00440">
    <property type="entry name" value="TetR_N"/>
    <property type="match status" value="1"/>
</dbReference>
<name>A0A6S7DK40_9BURK</name>
<dbReference type="AlphaFoldDB" id="A0A6S7DK40"/>
<feature type="DNA-binding region" description="H-T-H motif" evidence="7 8">
    <location>
        <begin position="31"/>
        <end position="50"/>
    </location>
</feature>
<reference evidence="10 11" key="1">
    <citation type="submission" date="2020-04" db="EMBL/GenBank/DDBJ databases">
        <authorList>
            <person name="De Canck E."/>
        </authorList>
    </citation>
    <scope>NUCLEOTIDE SEQUENCE [LARGE SCALE GENOMIC DNA]</scope>
    <source>
        <strain evidence="10 11">LMG 1861</strain>
    </source>
</reference>
<dbReference type="NCBIfam" id="TIGR03384">
    <property type="entry name" value="betaine_BetI"/>
    <property type="match status" value="1"/>
</dbReference>
<gene>
    <name evidence="10" type="primary">betI_1</name>
    <name evidence="7" type="synonym">betI</name>
    <name evidence="10" type="ORF">LMG1861_00723</name>
</gene>
<dbReference type="HAMAP" id="MF_00768">
    <property type="entry name" value="HTH_type_BetI"/>
    <property type="match status" value="1"/>
</dbReference>
<proteinExistence type="inferred from homology"/>
<dbReference type="SUPFAM" id="SSF46689">
    <property type="entry name" value="Homeodomain-like"/>
    <property type="match status" value="1"/>
</dbReference>
<comment type="pathway">
    <text evidence="1 7">Amine and polyamine biosynthesis; betaine biosynthesis via choline pathway [regulation].</text>
</comment>
<keyword evidence="4 7" id="KW-0238">DNA-binding</keyword>
<feature type="domain" description="HTH tetR-type" evidence="9">
    <location>
        <begin position="8"/>
        <end position="68"/>
    </location>
</feature>
<dbReference type="EMBL" id="CADILD010000001">
    <property type="protein sequence ID" value="CAB3830102.1"/>
    <property type="molecule type" value="Genomic_DNA"/>
</dbReference>
<evidence type="ECO:0000256" key="6">
    <source>
        <dbReference type="ARBA" id="ARBA00024936"/>
    </source>
</evidence>
<dbReference type="InterPro" id="IPR036271">
    <property type="entry name" value="Tet_transcr_reg_TetR-rel_C_sf"/>
</dbReference>
<dbReference type="PROSITE" id="PS50977">
    <property type="entry name" value="HTH_TETR_2"/>
    <property type="match status" value="1"/>
</dbReference>
<evidence type="ECO:0000256" key="1">
    <source>
        <dbReference type="ARBA" id="ARBA00004719"/>
    </source>
</evidence>
<dbReference type="SUPFAM" id="SSF48498">
    <property type="entry name" value="Tetracyclin repressor-like, C-terminal domain"/>
    <property type="match status" value="1"/>
</dbReference>
<dbReference type="GO" id="GO:0019285">
    <property type="term" value="P:glycine betaine biosynthetic process from choline"/>
    <property type="evidence" value="ECO:0007669"/>
    <property type="project" value="UniProtKB-UniRule"/>
</dbReference>
<evidence type="ECO:0000256" key="8">
    <source>
        <dbReference type="PROSITE-ProRule" id="PRU00335"/>
    </source>
</evidence>
<evidence type="ECO:0000256" key="2">
    <source>
        <dbReference type="ARBA" id="ARBA00022491"/>
    </source>
</evidence>
<sequence>MPKVGMQPIRCNQLIQATLESIDQVGLAESSIAHIARAAKLSTGIISHYFGDKDGLLEASMRELLRNLRDSVSRARLAAQPDARSQLRAIIDGNFVPTQVSRSAMRAWLTFWAASMHQPRLGRLQRANDRRLQSNLCCQFQRALPLAQAREAARGLAAMIDGLWLRGGLMGADFAGEQARAVAYDYVDLLLERSQSEGGPALGPPSLRQ</sequence>
<dbReference type="Proteomes" id="UP000494105">
    <property type="component" value="Unassembled WGS sequence"/>
</dbReference>
<dbReference type="GO" id="GO:0000976">
    <property type="term" value="F:transcription cis-regulatory region binding"/>
    <property type="evidence" value="ECO:0007669"/>
    <property type="project" value="TreeGrafter"/>
</dbReference>
<evidence type="ECO:0000259" key="9">
    <source>
        <dbReference type="PROSITE" id="PS50977"/>
    </source>
</evidence>
<dbReference type="GO" id="GO:0045892">
    <property type="term" value="P:negative regulation of DNA-templated transcription"/>
    <property type="evidence" value="ECO:0007669"/>
    <property type="project" value="UniProtKB-UniRule"/>
</dbReference>
<dbReference type="InterPro" id="IPR001647">
    <property type="entry name" value="HTH_TetR"/>
</dbReference>
<dbReference type="PANTHER" id="PTHR30055">
    <property type="entry name" value="HTH-TYPE TRANSCRIPTIONAL REGULATOR RUTR"/>
    <property type="match status" value="1"/>
</dbReference>
<evidence type="ECO:0000313" key="11">
    <source>
        <dbReference type="Proteomes" id="UP000494105"/>
    </source>
</evidence>
<evidence type="ECO:0000256" key="5">
    <source>
        <dbReference type="ARBA" id="ARBA00023163"/>
    </source>
</evidence>
<organism evidence="10 11">
    <name type="scientific">Achromobacter piechaudii</name>
    <dbReference type="NCBI Taxonomy" id="72556"/>
    <lineage>
        <taxon>Bacteria</taxon>
        <taxon>Pseudomonadati</taxon>
        <taxon>Pseudomonadota</taxon>
        <taxon>Betaproteobacteria</taxon>
        <taxon>Burkholderiales</taxon>
        <taxon>Alcaligenaceae</taxon>
        <taxon>Achromobacter</taxon>
    </lineage>
</organism>
<evidence type="ECO:0000256" key="4">
    <source>
        <dbReference type="ARBA" id="ARBA00023125"/>
    </source>
</evidence>
<dbReference type="Gene3D" id="1.10.357.10">
    <property type="entry name" value="Tetracycline Repressor, domain 2"/>
    <property type="match status" value="1"/>
</dbReference>
<comment type="function">
    <text evidence="6">Repressor involved in the biosynthesis of the osmoprotectant glycine betaine. It represses transcription of the choline transporter BetT and the genes of BetAB involved in the synthesis of glycine betaine.</text>
</comment>
<dbReference type="InterPro" id="IPR050109">
    <property type="entry name" value="HTH-type_TetR-like_transc_reg"/>
</dbReference>
<accession>A0A6S7DK40</accession>
<comment type="function">
    <text evidence="7">Repressor involved in choline regulation of the bet genes.</text>
</comment>
<protein>
    <recommendedName>
        <fullName evidence="7">HTH-type transcriptional regulator BetI</fullName>
    </recommendedName>
</protein>
<dbReference type="UniPathway" id="UPA00529"/>
<dbReference type="Pfam" id="PF13977">
    <property type="entry name" value="TetR_C_6"/>
    <property type="match status" value="1"/>
</dbReference>
<evidence type="ECO:0000313" key="10">
    <source>
        <dbReference type="EMBL" id="CAB3830102.1"/>
    </source>
</evidence>
<evidence type="ECO:0000256" key="3">
    <source>
        <dbReference type="ARBA" id="ARBA00023015"/>
    </source>
</evidence>
<dbReference type="InterPro" id="IPR009057">
    <property type="entry name" value="Homeodomain-like_sf"/>
</dbReference>
<dbReference type="PROSITE" id="PS01081">
    <property type="entry name" value="HTH_TETR_1"/>
    <property type="match status" value="1"/>
</dbReference>
<dbReference type="InterPro" id="IPR039538">
    <property type="entry name" value="BetI_C"/>
</dbReference>
<dbReference type="InterPro" id="IPR023772">
    <property type="entry name" value="DNA-bd_HTH_TetR-type_CS"/>
</dbReference>